<gene>
    <name evidence="2" type="ORF">C1872_09725</name>
</gene>
<protein>
    <recommendedName>
        <fullName evidence="1">Glycosyl transferase family 1 domain-containing protein</fullName>
    </recommendedName>
</protein>
<dbReference type="GO" id="GO:0016757">
    <property type="term" value="F:glycosyltransferase activity"/>
    <property type="evidence" value="ECO:0007669"/>
    <property type="project" value="InterPro"/>
</dbReference>
<dbReference type="PANTHER" id="PTHR12526">
    <property type="entry name" value="GLYCOSYLTRANSFERASE"/>
    <property type="match status" value="1"/>
</dbReference>
<dbReference type="SUPFAM" id="SSF53756">
    <property type="entry name" value="UDP-Glycosyltransferase/glycogen phosphorylase"/>
    <property type="match status" value="1"/>
</dbReference>
<comment type="caution">
    <text evidence="2">The sequence shown here is derived from an EMBL/GenBank/DDBJ whole genome shotgun (WGS) entry which is preliminary data.</text>
</comment>
<evidence type="ECO:0000313" key="2">
    <source>
        <dbReference type="EMBL" id="RDB78753.1"/>
    </source>
</evidence>
<dbReference type="Gene3D" id="3.40.50.2000">
    <property type="entry name" value="Glycogen Phosphorylase B"/>
    <property type="match status" value="1"/>
</dbReference>
<dbReference type="Proteomes" id="UP000253752">
    <property type="component" value="Unassembled WGS sequence"/>
</dbReference>
<dbReference type="Pfam" id="PF00534">
    <property type="entry name" value="Glycos_transf_1"/>
    <property type="match status" value="1"/>
</dbReference>
<proteinExistence type="predicted"/>
<evidence type="ECO:0000313" key="3">
    <source>
        <dbReference type="Proteomes" id="UP000253752"/>
    </source>
</evidence>
<feature type="domain" description="Glycosyl transferase family 1" evidence="1">
    <location>
        <begin position="260"/>
        <end position="413"/>
    </location>
</feature>
<reference evidence="2 3" key="1">
    <citation type="journal article" date="2018" name="Elife">
        <title>Discovery and characterization of a prevalent human gut bacterial enzyme sufficient for the inactivation of a family of plant toxins.</title>
        <authorList>
            <person name="Koppel N."/>
            <person name="Bisanz J.E."/>
            <person name="Pandelia M.E."/>
            <person name="Turnbaugh P.J."/>
            <person name="Balskus E.P."/>
        </authorList>
    </citation>
    <scope>NUCLEOTIDE SEQUENCE [LARGE SCALE GENOMIC DNA]</scope>
    <source>
        <strain evidence="2 3">MR1 #12</strain>
    </source>
</reference>
<organism evidence="2 3">
    <name type="scientific">Eggerthella lenta</name>
    <name type="common">Eubacterium lentum</name>
    <dbReference type="NCBI Taxonomy" id="84112"/>
    <lineage>
        <taxon>Bacteria</taxon>
        <taxon>Bacillati</taxon>
        <taxon>Actinomycetota</taxon>
        <taxon>Coriobacteriia</taxon>
        <taxon>Eggerthellales</taxon>
        <taxon>Eggerthellaceae</taxon>
        <taxon>Eggerthella</taxon>
    </lineage>
</organism>
<name>A0A369MQD9_EGGLN</name>
<dbReference type="InterPro" id="IPR001296">
    <property type="entry name" value="Glyco_trans_1"/>
</dbReference>
<dbReference type="AlphaFoldDB" id="A0A369MQD9"/>
<evidence type="ECO:0000259" key="1">
    <source>
        <dbReference type="Pfam" id="PF00534"/>
    </source>
</evidence>
<dbReference type="PANTHER" id="PTHR12526:SF630">
    <property type="entry name" value="GLYCOSYLTRANSFERASE"/>
    <property type="match status" value="1"/>
</dbReference>
<sequence>MRWLRRALFRVQRLLVQIVLLLIAVEELFYECAQRLGAQKEDFVKILYVATAYAGLDSLLLNGATRIDGLPPQTKVLRALVERGDEVDMVIHIDGEARPLDIACDWLKRLNVIETVFRKQGLMEKLGFIRRMNSIVKRYLAEGNYDFVYLVGDACTRGARYARLEGVPCGQRLFGSYGMWMLEHHGKIWCLVCHYPRMAPFFTAKEFLLITEDGSDLNRTFDMLGITSPLYDAYEWTNGVCFPSKTMGLKPSPDFPYDYLFCGSRLERIKGQKNCIEILNELNCRGHGDIHLVFAGRVSEQGFDDELREDAIRYGLGERVHFLGSIPQDQVWQWAVNAVATLAFNPYSNRGNATIEALAGGAVMIVPKADKWMDDLVLDWKTGFRVDGVSDSADRIEWLMADRARSEKIRKNALANTRRVVPTWEKRVQMELDLIDSYACVNKESLRANFSPLR</sequence>
<accession>A0A369MQD9</accession>
<dbReference type="EMBL" id="PPTX01000014">
    <property type="protein sequence ID" value="RDB78753.1"/>
    <property type="molecule type" value="Genomic_DNA"/>
</dbReference>